<feature type="compositionally biased region" description="Basic and acidic residues" evidence="8">
    <location>
        <begin position="259"/>
        <end position="296"/>
    </location>
</feature>
<dbReference type="AlphaFoldDB" id="A0A514CCR7"/>
<evidence type="ECO:0000256" key="4">
    <source>
        <dbReference type="ARBA" id="ARBA00022618"/>
    </source>
</evidence>
<feature type="compositionally biased region" description="Basic and acidic residues" evidence="8">
    <location>
        <begin position="236"/>
        <end position="250"/>
    </location>
</feature>
<accession>A0A514CCR7</accession>
<feature type="coiled-coil region" evidence="7">
    <location>
        <begin position="126"/>
        <end position="171"/>
    </location>
</feature>
<sequence length="318" mass="36227">MKITPLEIRQKTFEKNFRGFDKDEVSSFLVSLSQAWEREMDERRELQVKLEQAQKESAKLREVEDSLFRTLKAAEDTGANMIEQANKTAELILKEAQMNADAMISESKNKSRSIIEEAESRSKRIMEDLKTDVSALVESYEELLAQREIVIRNLKNMASDSLENVKQSQEDIKRIDLDVHTKAVKELSRKSPHFNSEDPVKQHKEKSHTFVIEPKKEEPQKQALAEKETPTAPAAEIKEDPHAPEVKGHGEGMQSEQGTQKEDPHAPGAKEEPKTQQPEKHEPKAEDKAPQEPKDNAEEEASQPEKKKASGSFFDQFD</sequence>
<evidence type="ECO:0000256" key="2">
    <source>
        <dbReference type="ARBA" id="ARBA00009008"/>
    </source>
</evidence>
<dbReference type="PANTHER" id="PTHR35794:SF2">
    <property type="entry name" value="CELL DIVISION PROTEIN DIVIVA"/>
    <property type="match status" value="1"/>
</dbReference>
<dbReference type="RefSeq" id="WP_141612888.1">
    <property type="nucleotide sequence ID" value="NZ_CP041253.1"/>
</dbReference>
<feature type="compositionally biased region" description="Basic and acidic residues" evidence="8">
    <location>
        <begin position="213"/>
        <end position="229"/>
    </location>
</feature>
<dbReference type="GO" id="GO:0005737">
    <property type="term" value="C:cytoplasm"/>
    <property type="evidence" value="ECO:0007669"/>
    <property type="project" value="UniProtKB-SubCell"/>
</dbReference>
<organism evidence="9 10">
    <name type="scientific">Echinicola soli</name>
    <dbReference type="NCBI Taxonomy" id="2591634"/>
    <lineage>
        <taxon>Bacteria</taxon>
        <taxon>Pseudomonadati</taxon>
        <taxon>Bacteroidota</taxon>
        <taxon>Cytophagia</taxon>
        <taxon>Cytophagales</taxon>
        <taxon>Cyclobacteriaceae</taxon>
        <taxon>Echinicola</taxon>
    </lineage>
</organism>
<keyword evidence="3" id="KW-0963">Cytoplasm</keyword>
<dbReference type="KEGG" id="echi:FKX85_00530"/>
<dbReference type="Gene3D" id="6.10.250.660">
    <property type="match status" value="1"/>
</dbReference>
<feature type="compositionally biased region" description="Basic and acidic residues" evidence="8">
    <location>
        <begin position="186"/>
        <end position="202"/>
    </location>
</feature>
<evidence type="ECO:0000256" key="7">
    <source>
        <dbReference type="SAM" id="Coils"/>
    </source>
</evidence>
<proteinExistence type="inferred from homology"/>
<dbReference type="NCBIfam" id="TIGR03544">
    <property type="entry name" value="DivI1A_domain"/>
    <property type="match status" value="1"/>
</dbReference>
<evidence type="ECO:0000313" key="10">
    <source>
        <dbReference type="Proteomes" id="UP000316614"/>
    </source>
</evidence>
<keyword evidence="6" id="KW-0131">Cell cycle</keyword>
<comment type="subcellular location">
    <subcellularLocation>
        <location evidence="1">Cytoplasm</location>
    </subcellularLocation>
</comment>
<evidence type="ECO:0000256" key="8">
    <source>
        <dbReference type="SAM" id="MobiDB-lite"/>
    </source>
</evidence>
<comment type="similarity">
    <text evidence="2">Belongs to the DivIVA family.</text>
</comment>
<name>A0A514CCR7_9BACT</name>
<keyword evidence="4" id="KW-0132">Cell division</keyword>
<dbReference type="InterPro" id="IPR007793">
    <property type="entry name" value="DivIVA_fam"/>
</dbReference>
<dbReference type="PANTHER" id="PTHR35794">
    <property type="entry name" value="CELL DIVISION PROTEIN DIVIVA"/>
    <property type="match status" value="1"/>
</dbReference>
<keyword evidence="5 7" id="KW-0175">Coiled coil</keyword>
<dbReference type="GO" id="GO:0051301">
    <property type="term" value="P:cell division"/>
    <property type="evidence" value="ECO:0007669"/>
    <property type="project" value="UniProtKB-KW"/>
</dbReference>
<feature type="region of interest" description="Disordered" evidence="8">
    <location>
        <begin position="186"/>
        <end position="318"/>
    </location>
</feature>
<feature type="coiled-coil region" evidence="7">
    <location>
        <begin position="36"/>
        <end position="63"/>
    </location>
</feature>
<evidence type="ECO:0000313" key="9">
    <source>
        <dbReference type="EMBL" id="QDH77606.1"/>
    </source>
</evidence>
<dbReference type="Proteomes" id="UP000316614">
    <property type="component" value="Chromosome"/>
</dbReference>
<reference evidence="9 10" key="1">
    <citation type="submission" date="2019-06" db="EMBL/GenBank/DDBJ databases">
        <title>Echinicola alkalisoli sp. nov. isolated from saline soil.</title>
        <authorList>
            <person name="Sun J.-Q."/>
            <person name="Xu L."/>
        </authorList>
    </citation>
    <scope>NUCLEOTIDE SEQUENCE [LARGE SCALE GENOMIC DNA]</scope>
    <source>
        <strain evidence="9 10">LN3S3</strain>
    </source>
</reference>
<evidence type="ECO:0000256" key="3">
    <source>
        <dbReference type="ARBA" id="ARBA00022490"/>
    </source>
</evidence>
<gene>
    <name evidence="9" type="ORF">FKX85_00530</name>
</gene>
<evidence type="ECO:0000256" key="1">
    <source>
        <dbReference type="ARBA" id="ARBA00004496"/>
    </source>
</evidence>
<dbReference type="InterPro" id="IPR019933">
    <property type="entry name" value="DivIVA_domain"/>
</dbReference>
<evidence type="ECO:0000256" key="6">
    <source>
        <dbReference type="ARBA" id="ARBA00023306"/>
    </source>
</evidence>
<evidence type="ECO:0000256" key="5">
    <source>
        <dbReference type="ARBA" id="ARBA00023054"/>
    </source>
</evidence>
<dbReference type="EMBL" id="CP041253">
    <property type="protein sequence ID" value="QDH77606.1"/>
    <property type="molecule type" value="Genomic_DNA"/>
</dbReference>
<protein>
    <submittedName>
        <fullName evidence="9">DivIVA domain-containing protein</fullName>
    </submittedName>
</protein>
<dbReference type="OrthoDB" id="9815492at2"/>
<dbReference type="Pfam" id="PF05103">
    <property type="entry name" value="DivIVA"/>
    <property type="match status" value="1"/>
</dbReference>
<keyword evidence="10" id="KW-1185">Reference proteome</keyword>